<gene>
    <name evidence="2" type="ORF">RND61_09270</name>
</gene>
<sequence>MGAAPGVVLQPPSRFSDDEDTAQRTLAGPRRALATEGQATKANRPHTPAASVVDNRAYGDPDGVFDEHPRPTPAQALAIAAWLRATATALVETVPHLVSPCPTDTVVHLIDASAEQPPPADAIGHVRRLAVAALSILGLQDEADDAIYEACRASGVRLLVMPMGLTVAERVQWTAERVDELGLMAV</sequence>
<keyword evidence="3" id="KW-1185">Reference proteome</keyword>
<evidence type="ECO:0000313" key="2">
    <source>
        <dbReference type="EMBL" id="MDT9682263.1"/>
    </source>
</evidence>
<organism evidence="2 3">
    <name type="scientific">Streptomyces tamarix</name>
    <dbReference type="NCBI Taxonomy" id="3078565"/>
    <lineage>
        <taxon>Bacteria</taxon>
        <taxon>Bacillati</taxon>
        <taxon>Actinomycetota</taxon>
        <taxon>Actinomycetes</taxon>
        <taxon>Kitasatosporales</taxon>
        <taxon>Streptomycetaceae</taxon>
        <taxon>Streptomyces</taxon>
    </lineage>
</organism>
<proteinExistence type="predicted"/>
<dbReference type="Proteomes" id="UP001250181">
    <property type="component" value="Unassembled WGS sequence"/>
</dbReference>
<comment type="caution">
    <text evidence="2">The sequence shown here is derived from an EMBL/GenBank/DDBJ whole genome shotgun (WGS) entry which is preliminary data.</text>
</comment>
<accession>A0ABU3QHM5</accession>
<evidence type="ECO:0000313" key="3">
    <source>
        <dbReference type="Proteomes" id="UP001250181"/>
    </source>
</evidence>
<evidence type="ECO:0000256" key="1">
    <source>
        <dbReference type="SAM" id="MobiDB-lite"/>
    </source>
</evidence>
<dbReference type="EMBL" id="JAWCTQ010000008">
    <property type="protein sequence ID" value="MDT9682263.1"/>
    <property type="molecule type" value="Genomic_DNA"/>
</dbReference>
<reference evidence="2 3" key="1">
    <citation type="submission" date="2023-09" db="EMBL/GenBank/DDBJ databases">
        <title>Streptomyces sp. nov.: A antagonism against Alternaria gaisen Producing Streptochlin, Isolated from Tamarix root soil.</title>
        <authorList>
            <person name="Chen Y."/>
        </authorList>
    </citation>
    <scope>NUCLEOTIDE SEQUENCE [LARGE SCALE GENOMIC DNA]</scope>
    <source>
        <strain evidence="2 3">TRM76323</strain>
    </source>
</reference>
<feature type="region of interest" description="Disordered" evidence="1">
    <location>
        <begin position="1"/>
        <end position="55"/>
    </location>
</feature>
<name>A0ABU3QHM5_9ACTN</name>
<protein>
    <submittedName>
        <fullName evidence="2">Uncharacterized protein</fullName>
    </submittedName>
</protein>
<dbReference type="RefSeq" id="WP_315877346.1">
    <property type="nucleotide sequence ID" value="NZ_JAWCTQ010000008.1"/>
</dbReference>